<sequence>MAAVWGSSPGKPPGSPVLSFGGITLLLALDTATATASLALYDLDTDQLLAEYSWLARRRHTQDLLSAAQQLLRQLDRSPQDLTGLAVTTGPGSFTGVRIAISVVKGIAMGLPKVPRLVAVPTLSVTAAPWLALTGTMESPAWVCAYIQAGRGRYNWSFFGPDDLLRCPSVDEHEAGPAPQFADRLAGLAPRTIWLVGEPAPDLQEATAHLSHVCLVDAVSSLRRAGQLARLAVAHLRAGHESELATLQPLYLRNP</sequence>
<comment type="caution">
    <text evidence="2">The sequence shown here is derived from an EMBL/GenBank/DDBJ whole genome shotgun (WGS) entry which is preliminary data.</text>
</comment>
<keyword evidence="2" id="KW-0808">Transferase</keyword>
<gene>
    <name evidence="2" type="primary">tsaB</name>
    <name evidence="2" type="ORF">FKZ61_13470</name>
</gene>
<dbReference type="EMBL" id="VIGC01000016">
    <property type="protein sequence ID" value="TQE95171.1"/>
    <property type="molecule type" value="Genomic_DNA"/>
</dbReference>
<evidence type="ECO:0000313" key="3">
    <source>
        <dbReference type="Proteomes" id="UP000317371"/>
    </source>
</evidence>
<name>A0A540VEJ3_9CHLR</name>
<evidence type="ECO:0000259" key="1">
    <source>
        <dbReference type="Pfam" id="PF00814"/>
    </source>
</evidence>
<proteinExistence type="predicted"/>
<dbReference type="InParanoid" id="A0A540VEJ3"/>
<keyword evidence="3" id="KW-1185">Reference proteome</keyword>
<organism evidence="2 3">
    <name type="scientific">Litorilinea aerophila</name>
    <dbReference type="NCBI Taxonomy" id="1204385"/>
    <lineage>
        <taxon>Bacteria</taxon>
        <taxon>Bacillati</taxon>
        <taxon>Chloroflexota</taxon>
        <taxon>Caldilineae</taxon>
        <taxon>Caldilineales</taxon>
        <taxon>Caldilineaceae</taxon>
        <taxon>Litorilinea</taxon>
    </lineage>
</organism>
<dbReference type="InterPro" id="IPR022496">
    <property type="entry name" value="T6A_TsaB"/>
</dbReference>
<accession>A0A540VEJ3</accession>
<dbReference type="InterPro" id="IPR043129">
    <property type="entry name" value="ATPase_NBD"/>
</dbReference>
<protein>
    <submittedName>
        <fullName evidence="2">tRNA (Adenosine(37)-N6)-threonylcarbamoyltransferase complex dimerization subunit type 1 TsaB</fullName>
    </submittedName>
</protein>
<dbReference type="InterPro" id="IPR000905">
    <property type="entry name" value="Gcp-like_dom"/>
</dbReference>
<dbReference type="OrthoDB" id="9784166at2"/>
<dbReference type="AlphaFoldDB" id="A0A540VEJ3"/>
<dbReference type="Pfam" id="PF00814">
    <property type="entry name" value="TsaD"/>
    <property type="match status" value="1"/>
</dbReference>
<feature type="domain" description="Gcp-like" evidence="1">
    <location>
        <begin position="55"/>
        <end position="153"/>
    </location>
</feature>
<dbReference type="SUPFAM" id="SSF53067">
    <property type="entry name" value="Actin-like ATPase domain"/>
    <property type="match status" value="1"/>
</dbReference>
<dbReference type="Proteomes" id="UP000317371">
    <property type="component" value="Unassembled WGS sequence"/>
</dbReference>
<reference evidence="2 3" key="1">
    <citation type="submission" date="2019-06" db="EMBL/GenBank/DDBJ databases">
        <title>Genome sequence of Litorilinea aerophila BAA-2444.</title>
        <authorList>
            <person name="Maclea K.S."/>
            <person name="Maurais E.G."/>
            <person name="Iannazzi L.C."/>
        </authorList>
    </citation>
    <scope>NUCLEOTIDE SEQUENCE [LARGE SCALE GENOMIC DNA]</scope>
    <source>
        <strain evidence="2 3">ATCC BAA-2444</strain>
    </source>
</reference>
<dbReference type="GO" id="GO:0016740">
    <property type="term" value="F:transferase activity"/>
    <property type="evidence" value="ECO:0007669"/>
    <property type="project" value="UniProtKB-KW"/>
</dbReference>
<dbReference type="Gene3D" id="3.30.420.40">
    <property type="match status" value="2"/>
</dbReference>
<dbReference type="GO" id="GO:0002949">
    <property type="term" value="P:tRNA threonylcarbamoyladenosine modification"/>
    <property type="evidence" value="ECO:0007669"/>
    <property type="project" value="InterPro"/>
</dbReference>
<dbReference type="NCBIfam" id="TIGR03725">
    <property type="entry name" value="T6A_YeaZ"/>
    <property type="match status" value="1"/>
</dbReference>
<evidence type="ECO:0000313" key="2">
    <source>
        <dbReference type="EMBL" id="TQE95171.1"/>
    </source>
</evidence>